<sequence>MGHKGDIEAKYTTNKHKLADSLIKDMREAYERSQNFLSPFEQEETSEKNKKELLLEMWKEQAQLYGIDPMKIRIEKQRTQQNQKTILKSTDSADEEIGAIKAAIQKMIRKDNVTKTDGKKTYESKLVDNEEDLVSCVQNGWEVIKELNSGKVLLRKSISKDWIRMPHHSN</sequence>
<keyword evidence="2" id="KW-1185">Reference proteome</keyword>
<comment type="caution">
    <text evidence="1">The sequence shown here is derived from an EMBL/GenBank/DDBJ whole genome shotgun (WGS) entry which is preliminary data.</text>
</comment>
<evidence type="ECO:0000313" key="1">
    <source>
        <dbReference type="EMBL" id="KFM17152.1"/>
    </source>
</evidence>
<proteinExistence type="predicted"/>
<dbReference type="Proteomes" id="UP000029387">
    <property type="component" value="Unassembled WGS sequence"/>
</dbReference>
<dbReference type="AlphaFoldDB" id="A0A087RUJ8"/>
<dbReference type="EMBL" id="JOSZ01000036">
    <property type="protein sequence ID" value="KFM17152.1"/>
    <property type="molecule type" value="Genomic_DNA"/>
</dbReference>
<evidence type="ECO:0000313" key="2">
    <source>
        <dbReference type="Proteomes" id="UP000029387"/>
    </source>
</evidence>
<accession>A0A087RUJ8</accession>
<protein>
    <submittedName>
        <fullName evidence="1">Integrase-recombinase protein</fullName>
    </submittedName>
</protein>
<gene>
    <name evidence="1" type="ORF">AAA799P11_01378</name>
</gene>
<name>A0A087RUJ8_9ARCH</name>
<organism evidence="1 2">
    <name type="scientific">Marine Group I thaumarchaeote SCGC AAA799-P11</name>
    <dbReference type="NCBI Taxonomy" id="1502295"/>
    <lineage>
        <taxon>Archaea</taxon>
        <taxon>Nitrososphaerota</taxon>
        <taxon>Marine Group I</taxon>
    </lineage>
</organism>
<reference evidence="1 2" key="1">
    <citation type="submission" date="2014-06" db="EMBL/GenBank/DDBJ databases">
        <authorList>
            <person name="Ngugi D.K."/>
            <person name="Blom J."/>
            <person name="Alam I."/>
            <person name="Rashid M."/>
            <person name="Baalawi W."/>
            <person name="Zhang G."/>
            <person name="Hikmawan T."/>
            <person name="Guan Y."/>
            <person name="Antunes A."/>
            <person name="Siam R."/>
            <person name="El-Dorry H."/>
            <person name="Bajic V."/>
            <person name="Stingl U."/>
        </authorList>
    </citation>
    <scope>NUCLEOTIDE SEQUENCE [LARGE SCALE GENOMIC DNA]</scope>
    <source>
        <strain evidence="1">SCGC AAA799-P11</strain>
    </source>
</reference>